<keyword evidence="2" id="KW-1185">Reference proteome</keyword>
<dbReference type="RefSeq" id="WP_242774123.1">
    <property type="nucleotide sequence ID" value="NZ_JALDAY010000013.1"/>
</dbReference>
<dbReference type="EMBL" id="JALDAY010000013">
    <property type="protein sequence ID" value="MCI3276997.1"/>
    <property type="molecule type" value="Genomic_DNA"/>
</dbReference>
<name>A0ABS9YIC4_9ACTN</name>
<reference evidence="1" key="1">
    <citation type="submission" date="2022-03" db="EMBL/GenBank/DDBJ databases">
        <title>Streptomyces 7R015 and 7R016 isolated from Barleria lupulina in Thailand.</title>
        <authorList>
            <person name="Kanchanasin P."/>
            <person name="Phongsopitanun W."/>
            <person name="Tanasupawat S."/>
        </authorList>
    </citation>
    <scope>NUCLEOTIDE SEQUENCE</scope>
    <source>
        <strain evidence="1">7R015</strain>
    </source>
</reference>
<sequence length="172" mass="17352">MGFIGLPAAGVNSPAASVETATTTATVTVTTTAPGSIDASGTSASASSSSAVRWSGPLLVSGDFNLDSVPPGGDLPTDGDIELSQISDGQEAVLRSDRANLAVVPQGEKPDAARCAVLAQTQGQRLTDLPVAVGGKLCLVTDEGRSALVTVTAVHPQAQNVSVDVRIWQKTD</sequence>
<gene>
    <name evidence="1" type="ORF">MQP27_38630</name>
</gene>
<protein>
    <submittedName>
        <fullName evidence="1">Uncharacterized protein</fullName>
    </submittedName>
</protein>
<organism evidence="1 2">
    <name type="scientific">Streptomyces cylindrosporus</name>
    <dbReference type="NCBI Taxonomy" id="2927583"/>
    <lineage>
        <taxon>Bacteria</taxon>
        <taxon>Bacillati</taxon>
        <taxon>Actinomycetota</taxon>
        <taxon>Actinomycetes</taxon>
        <taxon>Kitasatosporales</taxon>
        <taxon>Streptomycetaceae</taxon>
        <taxon>Streptomyces</taxon>
    </lineage>
</organism>
<comment type="caution">
    <text evidence="1">The sequence shown here is derived from an EMBL/GenBank/DDBJ whole genome shotgun (WGS) entry which is preliminary data.</text>
</comment>
<evidence type="ECO:0000313" key="1">
    <source>
        <dbReference type="EMBL" id="MCI3276997.1"/>
    </source>
</evidence>
<accession>A0ABS9YIC4</accession>
<proteinExistence type="predicted"/>
<dbReference type="Proteomes" id="UP001165269">
    <property type="component" value="Unassembled WGS sequence"/>
</dbReference>
<evidence type="ECO:0000313" key="2">
    <source>
        <dbReference type="Proteomes" id="UP001165269"/>
    </source>
</evidence>